<comment type="caution">
    <text evidence="2">The sequence shown here is derived from an EMBL/GenBank/DDBJ whole genome shotgun (WGS) entry which is preliminary data.</text>
</comment>
<feature type="non-terminal residue" evidence="2">
    <location>
        <position position="105"/>
    </location>
</feature>
<evidence type="ECO:0000313" key="2">
    <source>
        <dbReference type="EMBL" id="MBA0828519.1"/>
    </source>
</evidence>
<organism evidence="2 3">
    <name type="scientific">Gossypium armourianum</name>
    <dbReference type="NCBI Taxonomy" id="34283"/>
    <lineage>
        <taxon>Eukaryota</taxon>
        <taxon>Viridiplantae</taxon>
        <taxon>Streptophyta</taxon>
        <taxon>Embryophyta</taxon>
        <taxon>Tracheophyta</taxon>
        <taxon>Spermatophyta</taxon>
        <taxon>Magnoliopsida</taxon>
        <taxon>eudicotyledons</taxon>
        <taxon>Gunneridae</taxon>
        <taxon>Pentapetalae</taxon>
        <taxon>rosids</taxon>
        <taxon>malvids</taxon>
        <taxon>Malvales</taxon>
        <taxon>Malvaceae</taxon>
        <taxon>Malvoideae</taxon>
        <taxon>Gossypium</taxon>
    </lineage>
</organism>
<proteinExistence type="predicted"/>
<protein>
    <recommendedName>
        <fullName evidence="1">DUF4283 domain-containing protein</fullName>
    </recommendedName>
</protein>
<dbReference type="EMBL" id="JABFAE010000005">
    <property type="protein sequence ID" value="MBA0828519.1"/>
    <property type="molecule type" value="Genomic_DNA"/>
</dbReference>
<dbReference type="InterPro" id="IPR025558">
    <property type="entry name" value="DUF4283"/>
</dbReference>
<name>A0A7J9J2C7_9ROSI</name>
<keyword evidence="3" id="KW-1185">Reference proteome</keyword>
<feature type="domain" description="DUF4283" evidence="1">
    <location>
        <begin position="24"/>
        <end position="80"/>
    </location>
</feature>
<evidence type="ECO:0000259" key="1">
    <source>
        <dbReference type="Pfam" id="PF14111"/>
    </source>
</evidence>
<sequence length="105" mass="12152">VTFESGGDEIPLPEEELVQISVKSSLIKSIWKTKKKFKIQVVGHNLFLISFEDEKDLELILEGCPWFFQRQSIIFDKLTQYMERKCDKKDLMHVVGSTFGGVIRS</sequence>
<accession>A0A7J9J2C7</accession>
<dbReference type="Pfam" id="PF14111">
    <property type="entry name" value="DUF4283"/>
    <property type="match status" value="1"/>
</dbReference>
<feature type="non-terminal residue" evidence="2">
    <location>
        <position position="1"/>
    </location>
</feature>
<evidence type="ECO:0000313" key="3">
    <source>
        <dbReference type="Proteomes" id="UP000593575"/>
    </source>
</evidence>
<gene>
    <name evidence="2" type="ORF">Goarm_013191</name>
</gene>
<dbReference type="Proteomes" id="UP000593575">
    <property type="component" value="Unassembled WGS sequence"/>
</dbReference>
<reference evidence="2 3" key="1">
    <citation type="journal article" date="2019" name="Genome Biol. Evol.">
        <title>Insights into the evolution of the New World diploid cottons (Gossypium, subgenus Houzingenia) based on genome sequencing.</title>
        <authorList>
            <person name="Grover C.E."/>
            <person name="Arick M.A. 2nd"/>
            <person name="Thrash A."/>
            <person name="Conover J.L."/>
            <person name="Sanders W.S."/>
            <person name="Peterson D.G."/>
            <person name="Frelichowski J.E."/>
            <person name="Scheffler J.A."/>
            <person name="Scheffler B.E."/>
            <person name="Wendel J.F."/>
        </authorList>
    </citation>
    <scope>NUCLEOTIDE SEQUENCE [LARGE SCALE GENOMIC DNA]</scope>
    <source>
        <strain evidence="2">6</strain>
        <tissue evidence="2">Leaf</tissue>
    </source>
</reference>
<dbReference type="AlphaFoldDB" id="A0A7J9J2C7"/>